<evidence type="ECO:0000259" key="1">
    <source>
        <dbReference type="PROSITE" id="PS50883"/>
    </source>
</evidence>
<evidence type="ECO:0000313" key="3">
    <source>
        <dbReference type="Proteomes" id="UP001597151"/>
    </source>
</evidence>
<dbReference type="InterPro" id="IPR035919">
    <property type="entry name" value="EAL_sf"/>
</dbReference>
<dbReference type="PANTHER" id="PTHR33121:SF79">
    <property type="entry name" value="CYCLIC DI-GMP PHOSPHODIESTERASE PDED-RELATED"/>
    <property type="match status" value="1"/>
</dbReference>
<evidence type="ECO:0000313" key="2">
    <source>
        <dbReference type="EMBL" id="MFD1195642.1"/>
    </source>
</evidence>
<dbReference type="InterPro" id="IPR001633">
    <property type="entry name" value="EAL_dom"/>
</dbReference>
<protein>
    <submittedName>
        <fullName evidence="2">EAL domain-containing protein</fullName>
    </submittedName>
</protein>
<proteinExistence type="predicted"/>
<dbReference type="EMBL" id="JBHTKR010000005">
    <property type="protein sequence ID" value="MFD1195642.1"/>
    <property type="molecule type" value="Genomic_DNA"/>
</dbReference>
<dbReference type="RefSeq" id="WP_380792676.1">
    <property type="nucleotide sequence ID" value="NZ_JBHTKR010000005.1"/>
</dbReference>
<dbReference type="SMART" id="SM00052">
    <property type="entry name" value="EAL"/>
    <property type="match status" value="1"/>
</dbReference>
<reference evidence="3" key="1">
    <citation type="journal article" date="2019" name="Int. J. Syst. Evol. Microbiol.">
        <title>The Global Catalogue of Microorganisms (GCM) 10K type strain sequencing project: providing services to taxonomists for standard genome sequencing and annotation.</title>
        <authorList>
            <consortium name="The Broad Institute Genomics Platform"/>
            <consortium name="The Broad Institute Genome Sequencing Center for Infectious Disease"/>
            <person name="Wu L."/>
            <person name="Ma J."/>
        </authorList>
    </citation>
    <scope>NUCLEOTIDE SEQUENCE [LARGE SCALE GENOMIC DNA]</scope>
    <source>
        <strain evidence="3">CCUG 55328</strain>
    </source>
</reference>
<dbReference type="CDD" id="cd01948">
    <property type="entry name" value="EAL"/>
    <property type="match status" value="1"/>
</dbReference>
<gene>
    <name evidence="2" type="ORF">ACFQ3C_13290</name>
</gene>
<keyword evidence="3" id="KW-1185">Reference proteome</keyword>
<feature type="domain" description="EAL" evidence="1">
    <location>
        <begin position="27"/>
        <end position="277"/>
    </location>
</feature>
<organism evidence="2 3">
    <name type="scientific">Seohaeicola saemankumensis</name>
    <dbReference type="NCBI Taxonomy" id="481181"/>
    <lineage>
        <taxon>Bacteria</taxon>
        <taxon>Pseudomonadati</taxon>
        <taxon>Pseudomonadota</taxon>
        <taxon>Alphaproteobacteria</taxon>
        <taxon>Rhodobacterales</taxon>
        <taxon>Roseobacteraceae</taxon>
        <taxon>Seohaeicola</taxon>
    </lineage>
</organism>
<accession>A0ABW3TI06</accession>
<dbReference type="Gene3D" id="3.20.20.450">
    <property type="entry name" value="EAL domain"/>
    <property type="match status" value="1"/>
</dbReference>
<dbReference type="PANTHER" id="PTHR33121">
    <property type="entry name" value="CYCLIC DI-GMP PHOSPHODIESTERASE PDEF"/>
    <property type="match status" value="1"/>
</dbReference>
<dbReference type="Pfam" id="PF00563">
    <property type="entry name" value="EAL"/>
    <property type="match status" value="1"/>
</dbReference>
<dbReference type="InterPro" id="IPR050706">
    <property type="entry name" value="Cyclic-di-GMP_PDE-like"/>
</dbReference>
<dbReference type="SUPFAM" id="SSF141868">
    <property type="entry name" value="EAL domain-like"/>
    <property type="match status" value="1"/>
</dbReference>
<name>A0ABW3TI06_9RHOB</name>
<dbReference type="PROSITE" id="PS50883">
    <property type="entry name" value="EAL"/>
    <property type="match status" value="1"/>
</dbReference>
<dbReference type="Proteomes" id="UP001597151">
    <property type="component" value="Unassembled WGS sequence"/>
</dbReference>
<comment type="caution">
    <text evidence="2">The sequence shown here is derived from an EMBL/GenBank/DDBJ whole genome shotgun (WGS) entry which is preliminary data.</text>
</comment>
<sequence>MRNGKARFADLEPGETSPLDYAVISRDRKTMAMVADALRHRDTMLAFQPVVQSQRPDRIAFYEGLIRVLDDTGRIIPAREFINAVENTETGRILDCVALETGLRVLQKTPHIRLSINMSARSIGFPRWMRSLKQGLQGDPTIGERLILEITERSAMTVPELAARFMLDLQKRGIAFALDDFGSGYTSLRYLRDFHFDLVKIDGEFVRGVHGDADNQVLTRAMVEIARQFDMFTVAESVESQADSRWLASIGVDCQQGYFFGAPTVQPPWDPPARLQATLHRAG</sequence>